<reference evidence="14 15" key="1">
    <citation type="submission" date="2017-06" db="EMBL/GenBank/DDBJ databases">
        <authorList>
            <consortium name="Pathogen Informatics"/>
        </authorList>
    </citation>
    <scope>NUCLEOTIDE SEQUENCE [LARGE SCALE GENOMIC DNA]</scope>
    <source>
        <strain evidence="14 15">NCTC13039</strain>
    </source>
</reference>
<keyword evidence="7" id="KW-0547">Nucleotide-binding</keyword>
<dbReference type="KEGG" id="dco:SAMEA4475696_0885"/>
<comment type="catalytic activity">
    <reaction evidence="1">
        <text>ATP + protein L-histidine = ADP + protein N-phospho-L-histidine.</text>
        <dbReference type="EC" id="2.7.13.3"/>
    </reaction>
</comment>
<dbReference type="GeneID" id="63459134"/>
<evidence type="ECO:0000256" key="9">
    <source>
        <dbReference type="ARBA" id="ARBA00022840"/>
    </source>
</evidence>
<keyword evidence="5" id="KW-0597">Phosphoprotein</keyword>
<dbReference type="PANTHER" id="PTHR45453">
    <property type="entry name" value="PHOSPHATE REGULON SENSOR PROTEIN PHOR"/>
    <property type="match status" value="1"/>
</dbReference>
<dbReference type="PRINTS" id="PR00344">
    <property type="entry name" value="BCTRLSENSOR"/>
</dbReference>
<dbReference type="Gene3D" id="1.10.287.130">
    <property type="match status" value="1"/>
</dbReference>
<keyword evidence="10" id="KW-0902">Two-component regulatory system</keyword>
<dbReference type="GO" id="GO:0016036">
    <property type="term" value="P:cellular response to phosphate starvation"/>
    <property type="evidence" value="ECO:0007669"/>
    <property type="project" value="TreeGrafter"/>
</dbReference>
<dbReference type="InterPro" id="IPR003661">
    <property type="entry name" value="HisK_dim/P_dom"/>
</dbReference>
<dbReference type="GO" id="GO:0005886">
    <property type="term" value="C:plasma membrane"/>
    <property type="evidence" value="ECO:0007669"/>
    <property type="project" value="UniProtKB-SubCell"/>
</dbReference>
<evidence type="ECO:0000256" key="4">
    <source>
        <dbReference type="ARBA" id="ARBA00022475"/>
    </source>
</evidence>
<evidence type="ECO:0000256" key="6">
    <source>
        <dbReference type="ARBA" id="ARBA00022679"/>
    </source>
</evidence>
<dbReference type="FunFam" id="3.30.565.10:FF:000006">
    <property type="entry name" value="Sensor histidine kinase WalK"/>
    <property type="match status" value="1"/>
</dbReference>
<keyword evidence="4" id="KW-1003">Cell membrane</keyword>
<evidence type="ECO:0000256" key="10">
    <source>
        <dbReference type="ARBA" id="ARBA00023012"/>
    </source>
</evidence>
<evidence type="ECO:0000256" key="5">
    <source>
        <dbReference type="ARBA" id="ARBA00022553"/>
    </source>
</evidence>
<dbReference type="Gene3D" id="3.30.565.10">
    <property type="entry name" value="Histidine kinase-like ATPase, C-terminal domain"/>
    <property type="match status" value="1"/>
</dbReference>
<dbReference type="PROSITE" id="PS50109">
    <property type="entry name" value="HIS_KIN"/>
    <property type="match status" value="1"/>
</dbReference>
<dbReference type="CDD" id="cd00082">
    <property type="entry name" value="HisKA"/>
    <property type="match status" value="1"/>
</dbReference>
<keyword evidence="11" id="KW-0472">Membrane</keyword>
<dbReference type="PANTHER" id="PTHR45453:SF1">
    <property type="entry name" value="PHOSPHATE REGULON SENSOR PROTEIN PHOR"/>
    <property type="match status" value="1"/>
</dbReference>
<keyword evidence="8 14" id="KW-0418">Kinase</keyword>
<evidence type="ECO:0000256" key="3">
    <source>
        <dbReference type="ARBA" id="ARBA00012438"/>
    </source>
</evidence>
<name>A0A239VEB7_9MICO</name>
<dbReference type="EMBL" id="LT906453">
    <property type="protein sequence ID" value="SNV20003.1"/>
    <property type="molecule type" value="Genomic_DNA"/>
</dbReference>
<evidence type="ECO:0000313" key="14">
    <source>
        <dbReference type="EMBL" id="SNV20003.1"/>
    </source>
</evidence>
<comment type="subcellular location">
    <subcellularLocation>
        <location evidence="2">Cell membrane</location>
    </subcellularLocation>
</comment>
<dbReference type="Pfam" id="PF00512">
    <property type="entry name" value="HisKA"/>
    <property type="match status" value="1"/>
</dbReference>
<evidence type="ECO:0000313" key="15">
    <source>
        <dbReference type="Proteomes" id="UP000242637"/>
    </source>
</evidence>
<dbReference type="Pfam" id="PF02518">
    <property type="entry name" value="HATPase_c"/>
    <property type="match status" value="1"/>
</dbReference>
<dbReference type="SUPFAM" id="SSF55874">
    <property type="entry name" value="ATPase domain of HSP90 chaperone/DNA topoisomerase II/histidine kinase"/>
    <property type="match status" value="1"/>
</dbReference>
<dbReference type="GO" id="GO:0004721">
    <property type="term" value="F:phosphoprotein phosphatase activity"/>
    <property type="evidence" value="ECO:0007669"/>
    <property type="project" value="TreeGrafter"/>
</dbReference>
<dbReference type="SMART" id="SM00388">
    <property type="entry name" value="HisKA"/>
    <property type="match status" value="1"/>
</dbReference>
<keyword evidence="6 14" id="KW-0808">Transferase</keyword>
<evidence type="ECO:0000256" key="2">
    <source>
        <dbReference type="ARBA" id="ARBA00004236"/>
    </source>
</evidence>
<dbReference type="EC" id="2.7.13.3" evidence="3"/>
<keyword evidence="9" id="KW-0067">ATP-binding</keyword>
<dbReference type="CDD" id="cd00075">
    <property type="entry name" value="HATPase"/>
    <property type="match status" value="1"/>
</dbReference>
<dbReference type="InterPro" id="IPR004358">
    <property type="entry name" value="Sig_transdc_His_kin-like_C"/>
</dbReference>
<dbReference type="AlphaFoldDB" id="A0A239VEB7"/>
<dbReference type="InterPro" id="IPR036890">
    <property type="entry name" value="HATPase_C_sf"/>
</dbReference>
<dbReference type="FunFam" id="1.10.287.130:FF:000008">
    <property type="entry name" value="Two-component sensor histidine kinase"/>
    <property type="match status" value="1"/>
</dbReference>
<dbReference type="STRING" id="1121387.GCA_000429885_01202"/>
<feature type="domain" description="Histidine kinase" evidence="13">
    <location>
        <begin position="159"/>
        <end position="375"/>
    </location>
</feature>
<evidence type="ECO:0000256" key="1">
    <source>
        <dbReference type="ARBA" id="ARBA00000085"/>
    </source>
</evidence>
<evidence type="ECO:0000256" key="12">
    <source>
        <dbReference type="ARBA" id="ARBA00039401"/>
    </source>
</evidence>
<dbReference type="InterPro" id="IPR003594">
    <property type="entry name" value="HATPase_dom"/>
</dbReference>
<dbReference type="InterPro" id="IPR050351">
    <property type="entry name" value="BphY/WalK/GraS-like"/>
</dbReference>
<evidence type="ECO:0000256" key="8">
    <source>
        <dbReference type="ARBA" id="ARBA00022777"/>
    </source>
</evidence>
<accession>A0A239VEB7</accession>
<evidence type="ECO:0000259" key="13">
    <source>
        <dbReference type="PROSITE" id="PS50109"/>
    </source>
</evidence>
<dbReference type="InterPro" id="IPR036097">
    <property type="entry name" value="HisK_dim/P_sf"/>
</dbReference>
<dbReference type="GO" id="GO:0000155">
    <property type="term" value="F:phosphorelay sensor kinase activity"/>
    <property type="evidence" value="ECO:0007669"/>
    <property type="project" value="InterPro"/>
</dbReference>
<evidence type="ECO:0000256" key="11">
    <source>
        <dbReference type="ARBA" id="ARBA00023136"/>
    </source>
</evidence>
<dbReference type="RefSeq" id="WP_084440995.1">
    <property type="nucleotide sequence ID" value="NZ_JAAFNJ010000001.1"/>
</dbReference>
<dbReference type="GO" id="GO:0005524">
    <property type="term" value="F:ATP binding"/>
    <property type="evidence" value="ECO:0007669"/>
    <property type="project" value="UniProtKB-KW"/>
</dbReference>
<dbReference type="SUPFAM" id="SSF47384">
    <property type="entry name" value="Homodimeric domain of signal transducing histidine kinase"/>
    <property type="match status" value="1"/>
</dbReference>
<sequence length="386" mass="41656">MGSIVAEVRRWVGRVVGVGAERGVGGVNGGGVSVRDVRSSGSVDTSEMFDRLIAAFKECVMVIDSRDRVVRSSPSTSVMGLLRGQDLVHDELRAVVRHARRMGQSSEHEFTLTRDRFVDARVSVAVRAVDLGSGFVALFVEDRTRAQRVEDVRRDFVANVSHELKTPVGGIALLAEAVLDACEDPQTVARFARRIQMESSRLTRLVQDIVDLSRLQVDEAISDPVPVTVTAVVRDALESVQTLAESRDVEMVFEGDERAQVVGDHRMLVIAVSNLLSNAINYSAERTRVAVTVRSVGGVVEVAVADQGTGIAPEALERVFERFYRVDEARSRATGGTGLGLAIVKHICTNHGGEVKVWSKLGEGSTFTVRLPQMPGVDAVSGGVGV</sequence>
<gene>
    <name evidence="14" type="primary">senX3</name>
    <name evidence="14" type="ORF">SAMEA4475696_00885</name>
</gene>
<evidence type="ECO:0000256" key="7">
    <source>
        <dbReference type="ARBA" id="ARBA00022741"/>
    </source>
</evidence>
<dbReference type="InterPro" id="IPR005467">
    <property type="entry name" value="His_kinase_dom"/>
</dbReference>
<keyword evidence="15" id="KW-1185">Reference proteome</keyword>
<dbReference type="SMART" id="SM00387">
    <property type="entry name" value="HATPase_c"/>
    <property type="match status" value="1"/>
</dbReference>
<dbReference type="Proteomes" id="UP000242637">
    <property type="component" value="Chromosome 1"/>
</dbReference>
<proteinExistence type="predicted"/>
<protein>
    <recommendedName>
        <fullName evidence="12">Sensor-like histidine kinase SenX3</fullName>
        <ecNumber evidence="3">2.7.13.3</ecNumber>
    </recommendedName>
</protein>
<organism evidence="14 15">
    <name type="scientific">Dermatophilus congolensis</name>
    <dbReference type="NCBI Taxonomy" id="1863"/>
    <lineage>
        <taxon>Bacteria</taxon>
        <taxon>Bacillati</taxon>
        <taxon>Actinomycetota</taxon>
        <taxon>Actinomycetes</taxon>
        <taxon>Micrococcales</taxon>
        <taxon>Dermatophilaceae</taxon>
        <taxon>Dermatophilus</taxon>
    </lineage>
</organism>